<organism evidence="2">
    <name type="scientific">marine metagenome</name>
    <dbReference type="NCBI Taxonomy" id="408172"/>
    <lineage>
        <taxon>unclassified sequences</taxon>
        <taxon>metagenomes</taxon>
        <taxon>ecological metagenomes</taxon>
    </lineage>
</organism>
<sequence>MSSREKLMDSPPGSTCLLDGESFLDSVRDGREVWYDGEKVRDVTTHPAFRNSAKNVARLYDALHDPDFSSALTCMDRNGIHTHRFFTPSYSAAELLAARDAIAIWQRMTYGWMGRTPDYKAAFMAQLAEGYDFYEPFGENALNWYRKYAAQGLFLNHVLVDPPVDRNRPHHEGTDVFVNVTHDDDRGIYVSGAKMAATGSVL</sequence>
<protein>
    <recommendedName>
        <fullName evidence="1">HpaB/PvcC/4-BUDH N-terminal domain-containing protein</fullName>
    </recommendedName>
</protein>
<name>A0A382VL88_9ZZZZ</name>
<evidence type="ECO:0000313" key="2">
    <source>
        <dbReference type="EMBL" id="SVD47287.1"/>
    </source>
</evidence>
<dbReference type="InterPro" id="IPR004925">
    <property type="entry name" value="HpaB/PvcC/4-BUDH"/>
</dbReference>
<dbReference type="InterPro" id="IPR024674">
    <property type="entry name" value="HpaB/PvcC/4-BUDH_N"/>
</dbReference>
<dbReference type="Pfam" id="PF11794">
    <property type="entry name" value="HpaB_N"/>
    <property type="match status" value="1"/>
</dbReference>
<gene>
    <name evidence="2" type="ORF">METZ01_LOCUS400141</name>
</gene>
<feature type="non-terminal residue" evidence="2">
    <location>
        <position position="202"/>
    </location>
</feature>
<dbReference type="Gene3D" id="2.40.110.10">
    <property type="entry name" value="Butyryl-CoA Dehydrogenase, subunit A, domain 2"/>
    <property type="match status" value="1"/>
</dbReference>
<dbReference type="PANTHER" id="PTHR36117">
    <property type="entry name" value="4-HYDROXYPHENYLACETATE 3-MONOOXYGENASE-RELATED"/>
    <property type="match status" value="1"/>
</dbReference>
<dbReference type="GO" id="GO:0016627">
    <property type="term" value="F:oxidoreductase activity, acting on the CH-CH group of donors"/>
    <property type="evidence" value="ECO:0007669"/>
    <property type="project" value="InterPro"/>
</dbReference>
<dbReference type="InterPro" id="IPR046373">
    <property type="entry name" value="Acyl-CoA_Oxase/DH_mid-dom_sf"/>
</dbReference>
<dbReference type="EMBL" id="UINC01152878">
    <property type="protein sequence ID" value="SVD47287.1"/>
    <property type="molecule type" value="Genomic_DNA"/>
</dbReference>
<dbReference type="PANTHER" id="PTHR36117:SF3">
    <property type="entry name" value="4-HYDROXYPHENYLACETATE 3-MONOOXYGENASE-RELATED"/>
    <property type="match status" value="1"/>
</dbReference>
<proteinExistence type="predicted"/>
<dbReference type="Gene3D" id="1.10.3140.10">
    <property type="entry name" value="4-hydroxybutyryl-coa dehydratase, domain 1"/>
    <property type="match status" value="1"/>
</dbReference>
<dbReference type="SUPFAM" id="SSF56645">
    <property type="entry name" value="Acyl-CoA dehydrogenase NM domain-like"/>
    <property type="match status" value="1"/>
</dbReference>
<evidence type="ECO:0000259" key="1">
    <source>
        <dbReference type="Pfam" id="PF11794"/>
    </source>
</evidence>
<reference evidence="2" key="1">
    <citation type="submission" date="2018-05" db="EMBL/GenBank/DDBJ databases">
        <authorList>
            <person name="Lanie J.A."/>
            <person name="Ng W.-L."/>
            <person name="Kazmierczak K.M."/>
            <person name="Andrzejewski T.M."/>
            <person name="Davidsen T.M."/>
            <person name="Wayne K.J."/>
            <person name="Tettelin H."/>
            <person name="Glass J.I."/>
            <person name="Rusch D."/>
            <person name="Podicherti R."/>
            <person name="Tsui H.-C.T."/>
            <person name="Winkler M.E."/>
        </authorList>
    </citation>
    <scope>NUCLEOTIDE SEQUENCE</scope>
</reference>
<dbReference type="AlphaFoldDB" id="A0A382VL88"/>
<accession>A0A382VL88</accession>
<feature type="domain" description="HpaB/PvcC/4-BUDH N-terminal" evidence="1">
    <location>
        <begin position="20"/>
        <end position="201"/>
    </location>
</feature>
<dbReference type="InterPro" id="IPR009100">
    <property type="entry name" value="AcylCoA_DH/oxidase_NM_dom_sf"/>
</dbReference>